<dbReference type="Proteomes" id="UP001234989">
    <property type="component" value="Chromosome 11"/>
</dbReference>
<dbReference type="InterPro" id="IPR032374">
    <property type="entry name" value="SGTA_dimer"/>
</dbReference>
<keyword evidence="4" id="KW-1185">Reference proteome</keyword>
<evidence type="ECO:0000313" key="4">
    <source>
        <dbReference type="Proteomes" id="UP001234989"/>
    </source>
</evidence>
<evidence type="ECO:0000256" key="1">
    <source>
        <dbReference type="SAM" id="MobiDB-lite"/>
    </source>
</evidence>
<protein>
    <recommendedName>
        <fullName evidence="2">SGTA homodimerisation domain-containing protein</fullName>
    </recommendedName>
</protein>
<proteinExistence type="predicted"/>
<evidence type="ECO:0000313" key="3">
    <source>
        <dbReference type="EMBL" id="WMV54154.1"/>
    </source>
</evidence>
<accession>A0AAF0ZZ45</accession>
<sequence length="231" mass="25259">MAKLKTDSPLSRRIVLSFLRFLDSVDVVLEPMSSLRVATEPVTELPEPERNRAPRAGTEPEPGRTGTVEPAAGVDDEGLEVAKQCLSEAFKIDPSSHASSSDSLVDIFSSGEAVDQSQINVDLRHDVSSSNAPCTSSGQKVVDAIDADGSHLLAEDRTKEAHTFGKAKLQIYVARTLQKCQCVRVGFSKSSEFLENPTWVQHQVKSLYNLAPNYRFLIEGICILSSDSYFD</sequence>
<dbReference type="Pfam" id="PF16546">
    <property type="entry name" value="SGTA_dimer"/>
    <property type="match status" value="1"/>
</dbReference>
<dbReference type="AlphaFoldDB" id="A0AAF0ZZ45"/>
<dbReference type="EMBL" id="CP133622">
    <property type="protein sequence ID" value="WMV54154.1"/>
    <property type="molecule type" value="Genomic_DNA"/>
</dbReference>
<name>A0AAF0ZZ45_SOLVR</name>
<feature type="domain" description="SGTA homodimerisation" evidence="2">
    <location>
        <begin position="75"/>
        <end position="108"/>
    </location>
</feature>
<gene>
    <name evidence="3" type="ORF">MTR67_047539</name>
</gene>
<evidence type="ECO:0000259" key="2">
    <source>
        <dbReference type="Pfam" id="PF16546"/>
    </source>
</evidence>
<feature type="region of interest" description="Disordered" evidence="1">
    <location>
        <begin position="37"/>
        <end position="71"/>
    </location>
</feature>
<reference evidence="3" key="1">
    <citation type="submission" date="2023-08" db="EMBL/GenBank/DDBJ databases">
        <title>A de novo genome assembly of Solanum verrucosum Schlechtendal, a Mexican diploid species geographically isolated from the other diploid A-genome species in potato relatives.</title>
        <authorList>
            <person name="Hosaka K."/>
        </authorList>
    </citation>
    <scope>NUCLEOTIDE SEQUENCE</scope>
    <source>
        <tissue evidence="3">Young leaves</tissue>
    </source>
</reference>
<dbReference type="Gene3D" id="1.20.5.420">
    <property type="entry name" value="Immunoglobulin FC, subunit C"/>
    <property type="match status" value="1"/>
</dbReference>
<organism evidence="3 4">
    <name type="scientific">Solanum verrucosum</name>
    <dbReference type="NCBI Taxonomy" id="315347"/>
    <lineage>
        <taxon>Eukaryota</taxon>
        <taxon>Viridiplantae</taxon>
        <taxon>Streptophyta</taxon>
        <taxon>Embryophyta</taxon>
        <taxon>Tracheophyta</taxon>
        <taxon>Spermatophyta</taxon>
        <taxon>Magnoliopsida</taxon>
        <taxon>eudicotyledons</taxon>
        <taxon>Gunneridae</taxon>
        <taxon>Pentapetalae</taxon>
        <taxon>asterids</taxon>
        <taxon>lamiids</taxon>
        <taxon>Solanales</taxon>
        <taxon>Solanaceae</taxon>
        <taxon>Solanoideae</taxon>
        <taxon>Solaneae</taxon>
        <taxon>Solanum</taxon>
    </lineage>
</organism>